<keyword evidence="3" id="KW-0694">RNA-binding</keyword>
<dbReference type="CDD" id="cd07026">
    <property type="entry name" value="Ribosomal_L20"/>
    <property type="match status" value="1"/>
</dbReference>
<evidence type="ECO:0000256" key="5">
    <source>
        <dbReference type="ARBA" id="ARBA00023274"/>
    </source>
</evidence>
<protein>
    <recommendedName>
        <fullName evidence="6">Large ribosomal subunit protein bL20c</fullName>
    </recommendedName>
</protein>
<evidence type="ECO:0000313" key="9">
    <source>
        <dbReference type="Proteomes" id="UP000694865"/>
    </source>
</evidence>
<name>A0ABM0MIB9_SACKO</name>
<sequence length="145" mass="17130">MRLSWCLRMPRCPPPDRYYRKQKIFQISKHFGYRRANCYSLAVRSVHKALIYSTSAKIKKKRRMRKLWITRLSAATKEHHLKYHHFVQNLNKSNILLNRKILSELAIYEPKSFTSSPSSVPDDSPSPFQGQERECSKDSSPLFDE</sequence>
<dbReference type="SUPFAM" id="SSF74731">
    <property type="entry name" value="Ribosomal protein L20"/>
    <property type="match status" value="1"/>
</dbReference>
<reference evidence="10" key="1">
    <citation type="submission" date="2025-08" db="UniProtKB">
        <authorList>
            <consortium name="RefSeq"/>
        </authorList>
    </citation>
    <scope>IDENTIFICATION</scope>
    <source>
        <tissue evidence="10">Testes</tissue>
    </source>
</reference>
<dbReference type="InterPro" id="IPR049946">
    <property type="entry name" value="RIBOSOMAL_L20_CS"/>
</dbReference>
<dbReference type="GeneID" id="102806447"/>
<dbReference type="Proteomes" id="UP000694865">
    <property type="component" value="Unplaced"/>
</dbReference>
<evidence type="ECO:0000256" key="8">
    <source>
        <dbReference type="SAM" id="MobiDB-lite"/>
    </source>
</evidence>
<evidence type="ECO:0000256" key="4">
    <source>
        <dbReference type="ARBA" id="ARBA00022980"/>
    </source>
</evidence>
<evidence type="ECO:0000256" key="2">
    <source>
        <dbReference type="ARBA" id="ARBA00022730"/>
    </source>
</evidence>
<dbReference type="Pfam" id="PF00453">
    <property type="entry name" value="Ribosomal_L20"/>
    <property type="match status" value="1"/>
</dbReference>
<dbReference type="InterPro" id="IPR005813">
    <property type="entry name" value="Ribosomal_bL20"/>
</dbReference>
<evidence type="ECO:0000256" key="1">
    <source>
        <dbReference type="ARBA" id="ARBA00007698"/>
    </source>
</evidence>
<evidence type="ECO:0000256" key="6">
    <source>
        <dbReference type="ARBA" id="ARBA00035295"/>
    </source>
</evidence>
<keyword evidence="2" id="KW-0699">rRNA-binding</keyword>
<accession>A0ABM0MIB9</accession>
<comment type="similarity">
    <text evidence="1 7">Belongs to the bacterial ribosomal protein bL20 family.</text>
</comment>
<feature type="region of interest" description="Disordered" evidence="8">
    <location>
        <begin position="112"/>
        <end position="145"/>
    </location>
</feature>
<evidence type="ECO:0000256" key="3">
    <source>
        <dbReference type="ARBA" id="ARBA00022884"/>
    </source>
</evidence>
<organism evidence="9 10">
    <name type="scientific">Saccoglossus kowalevskii</name>
    <name type="common">Acorn worm</name>
    <dbReference type="NCBI Taxonomy" id="10224"/>
    <lineage>
        <taxon>Eukaryota</taxon>
        <taxon>Metazoa</taxon>
        <taxon>Hemichordata</taxon>
        <taxon>Enteropneusta</taxon>
        <taxon>Harrimaniidae</taxon>
        <taxon>Saccoglossus</taxon>
    </lineage>
</organism>
<dbReference type="PRINTS" id="PR00062">
    <property type="entry name" value="RIBOSOMALL20"/>
</dbReference>
<proteinExistence type="inferred from homology"/>
<evidence type="ECO:0000256" key="7">
    <source>
        <dbReference type="RuleBase" id="RU000561"/>
    </source>
</evidence>
<gene>
    <name evidence="10" type="primary">LOC102806447</name>
</gene>
<evidence type="ECO:0000313" key="10">
    <source>
        <dbReference type="RefSeq" id="XP_006819760.1"/>
    </source>
</evidence>
<feature type="compositionally biased region" description="Low complexity" evidence="8">
    <location>
        <begin position="115"/>
        <end position="127"/>
    </location>
</feature>
<keyword evidence="9" id="KW-1185">Reference proteome</keyword>
<dbReference type="Gene3D" id="6.10.160.10">
    <property type="match status" value="1"/>
</dbReference>
<dbReference type="PANTHER" id="PTHR10986">
    <property type="entry name" value="39S RIBOSOMAL PROTEIN L20"/>
    <property type="match status" value="1"/>
</dbReference>
<keyword evidence="5 7" id="KW-0687">Ribonucleoprotein</keyword>
<dbReference type="PROSITE" id="PS00937">
    <property type="entry name" value="RIBOSOMAL_L20"/>
    <property type="match status" value="1"/>
</dbReference>
<dbReference type="RefSeq" id="XP_006819760.1">
    <property type="nucleotide sequence ID" value="XM_006819697.1"/>
</dbReference>
<dbReference type="Gene3D" id="1.10.1900.20">
    <property type="entry name" value="Ribosomal protein L20"/>
    <property type="match status" value="1"/>
</dbReference>
<dbReference type="InterPro" id="IPR035566">
    <property type="entry name" value="Ribosomal_protein_bL20_C"/>
</dbReference>
<keyword evidence="4 7" id="KW-0689">Ribosomal protein</keyword>
<dbReference type="NCBIfam" id="TIGR01032">
    <property type="entry name" value="rplT_bact"/>
    <property type="match status" value="1"/>
</dbReference>